<feature type="domain" description="Methyltransferase type 11" evidence="1">
    <location>
        <begin position="45"/>
        <end position="137"/>
    </location>
</feature>
<dbReference type="SUPFAM" id="SSF53335">
    <property type="entry name" value="S-adenosyl-L-methionine-dependent methyltransferases"/>
    <property type="match status" value="1"/>
</dbReference>
<dbReference type="CDD" id="cd02440">
    <property type="entry name" value="AdoMet_MTases"/>
    <property type="match status" value="1"/>
</dbReference>
<keyword evidence="2" id="KW-0808">Transferase</keyword>
<dbReference type="AlphaFoldDB" id="A0A4R1PZZ9"/>
<gene>
    <name evidence="2" type="ORF">EV210_106162</name>
</gene>
<dbReference type="GO" id="GO:0008757">
    <property type="term" value="F:S-adenosylmethionine-dependent methyltransferase activity"/>
    <property type="evidence" value="ECO:0007669"/>
    <property type="project" value="InterPro"/>
</dbReference>
<accession>A0A4R1PZZ9</accession>
<name>A0A4R1PZZ9_9FIRM</name>
<evidence type="ECO:0000313" key="3">
    <source>
        <dbReference type="Proteomes" id="UP000295063"/>
    </source>
</evidence>
<dbReference type="PANTHER" id="PTHR43591">
    <property type="entry name" value="METHYLTRANSFERASE"/>
    <property type="match status" value="1"/>
</dbReference>
<dbReference type="EMBL" id="SLUI01000006">
    <property type="protein sequence ID" value="TCL37293.1"/>
    <property type="molecule type" value="Genomic_DNA"/>
</dbReference>
<proteinExistence type="predicted"/>
<dbReference type="Gene3D" id="3.40.50.150">
    <property type="entry name" value="Vaccinia Virus protein VP39"/>
    <property type="match status" value="1"/>
</dbReference>
<sequence>MGDNKEFWNRYSGIYDFVMNWSSKKAYEEMYHLMSEVLKADMRVLEVATGTGLIALGIAKFVRQVEATDFSPKMIETAKKKAAPSNVTFSIEDATALSFAKDSFDAVIISNALHIIPDPVAALVNIHRVLKPGGLLIAPTFSHGHLENSDRNLKAKILKLLGFETYSKWTPEEYIGFIEKNGFAVRRRKVLSAAFPLIYLESAALFP</sequence>
<organism evidence="2 3">
    <name type="scientific">Anaerospora hongkongensis</name>
    <dbReference type="NCBI Taxonomy" id="244830"/>
    <lineage>
        <taxon>Bacteria</taxon>
        <taxon>Bacillati</taxon>
        <taxon>Bacillota</taxon>
        <taxon>Negativicutes</taxon>
        <taxon>Selenomonadales</taxon>
        <taxon>Sporomusaceae</taxon>
        <taxon>Anaerospora</taxon>
    </lineage>
</organism>
<dbReference type="Pfam" id="PF08241">
    <property type="entry name" value="Methyltransf_11"/>
    <property type="match status" value="1"/>
</dbReference>
<reference evidence="2 3" key="1">
    <citation type="submission" date="2019-03" db="EMBL/GenBank/DDBJ databases">
        <title>Genomic Encyclopedia of Type Strains, Phase IV (KMG-IV): sequencing the most valuable type-strain genomes for metagenomic binning, comparative biology and taxonomic classification.</title>
        <authorList>
            <person name="Goeker M."/>
        </authorList>
    </citation>
    <scope>NUCLEOTIDE SEQUENCE [LARGE SCALE GENOMIC DNA]</scope>
    <source>
        <strain evidence="2 3">DSM 15969</strain>
    </source>
</reference>
<dbReference type="OrthoDB" id="9808140at2"/>
<dbReference type="InterPro" id="IPR013216">
    <property type="entry name" value="Methyltransf_11"/>
</dbReference>
<comment type="caution">
    <text evidence="2">The sequence shown here is derived from an EMBL/GenBank/DDBJ whole genome shotgun (WGS) entry which is preliminary data.</text>
</comment>
<dbReference type="Proteomes" id="UP000295063">
    <property type="component" value="Unassembled WGS sequence"/>
</dbReference>
<keyword evidence="2" id="KW-0489">Methyltransferase</keyword>
<dbReference type="GO" id="GO:0032259">
    <property type="term" value="P:methylation"/>
    <property type="evidence" value="ECO:0007669"/>
    <property type="project" value="UniProtKB-KW"/>
</dbReference>
<evidence type="ECO:0000259" key="1">
    <source>
        <dbReference type="Pfam" id="PF08241"/>
    </source>
</evidence>
<protein>
    <submittedName>
        <fullName evidence="2">Ubiquinone/menaquinone biosynthesis C-methylase UbiE</fullName>
    </submittedName>
</protein>
<dbReference type="RefSeq" id="WP_132079645.1">
    <property type="nucleotide sequence ID" value="NZ_SLUI01000006.1"/>
</dbReference>
<keyword evidence="2" id="KW-0830">Ubiquinone</keyword>
<dbReference type="InterPro" id="IPR029063">
    <property type="entry name" value="SAM-dependent_MTases_sf"/>
</dbReference>
<evidence type="ECO:0000313" key="2">
    <source>
        <dbReference type="EMBL" id="TCL37293.1"/>
    </source>
</evidence>
<keyword evidence="3" id="KW-1185">Reference proteome</keyword>